<dbReference type="Pfam" id="PF01693">
    <property type="entry name" value="Cauli_VI"/>
    <property type="match status" value="1"/>
</dbReference>
<dbReference type="Gene3D" id="3.30.420.10">
    <property type="entry name" value="Ribonuclease H-like superfamily/Ribonuclease H"/>
    <property type="match status" value="1"/>
</dbReference>
<keyword evidence="8" id="KW-0479">Metal-binding</keyword>
<dbReference type="InterPro" id="IPR037056">
    <property type="entry name" value="RNase_H1_N_sf"/>
</dbReference>
<evidence type="ECO:0000256" key="3">
    <source>
        <dbReference type="ARBA" id="ARBA00004065"/>
    </source>
</evidence>
<dbReference type="InterPro" id="IPR050092">
    <property type="entry name" value="RNase_H"/>
</dbReference>
<keyword evidence="11" id="KW-0460">Magnesium</keyword>
<dbReference type="SUPFAM" id="SSF55658">
    <property type="entry name" value="L9 N-domain-like"/>
    <property type="match status" value="1"/>
</dbReference>
<name>A0A9D1TN65_9SPIO</name>
<evidence type="ECO:0000256" key="9">
    <source>
        <dbReference type="ARBA" id="ARBA00022759"/>
    </source>
</evidence>
<comment type="function">
    <text evidence="3">Endonuclease that specifically degrades the RNA of RNA-DNA hybrids.</text>
</comment>
<proteinExistence type="inferred from homology"/>
<sequence length="216" mass="24261">MAKKFYAVKEGRKSGIFTSWEEAKQSIDGYKGAVYKGFDNKNDALLFLAGKKVEEKDGLNDEIESLIERTGKDEVVAFVDGSYDSASRIASYGGILFSDGGREEEHISFAYGAEWGEDFITLRNVAGEVEGVKNAISWAISHGKKKITVFYDYMGIEMWATGMWKANKKLTVEYKDFFRQASKDIDVVFRKVAAHSGIKYNEEVDKLAKQAIKDIL</sequence>
<evidence type="ECO:0000256" key="7">
    <source>
        <dbReference type="ARBA" id="ARBA00022722"/>
    </source>
</evidence>
<feature type="domain" description="RNase H type-1" evidence="12">
    <location>
        <begin position="71"/>
        <end position="213"/>
    </location>
</feature>
<evidence type="ECO:0000256" key="8">
    <source>
        <dbReference type="ARBA" id="ARBA00022723"/>
    </source>
</evidence>
<dbReference type="AlphaFoldDB" id="A0A9D1TN65"/>
<evidence type="ECO:0000313" key="13">
    <source>
        <dbReference type="EMBL" id="HIV98160.1"/>
    </source>
</evidence>
<evidence type="ECO:0000256" key="10">
    <source>
        <dbReference type="ARBA" id="ARBA00022801"/>
    </source>
</evidence>
<reference evidence="13" key="1">
    <citation type="journal article" date="2021" name="PeerJ">
        <title>Extensive microbial diversity within the chicken gut microbiome revealed by metagenomics and culture.</title>
        <authorList>
            <person name="Gilroy R."/>
            <person name="Ravi A."/>
            <person name="Getino M."/>
            <person name="Pursley I."/>
            <person name="Horton D.L."/>
            <person name="Alikhan N.F."/>
            <person name="Baker D."/>
            <person name="Gharbi K."/>
            <person name="Hall N."/>
            <person name="Watson M."/>
            <person name="Adriaenssens E.M."/>
            <person name="Foster-Nyarko E."/>
            <person name="Jarju S."/>
            <person name="Secka A."/>
            <person name="Antonio M."/>
            <person name="Oren A."/>
            <person name="Chaudhuri R.R."/>
            <person name="La Ragione R."/>
            <person name="Hildebrand F."/>
            <person name="Pallen M.J."/>
        </authorList>
    </citation>
    <scope>NUCLEOTIDE SEQUENCE</scope>
    <source>
        <strain evidence="13">Gambia11-129</strain>
    </source>
</reference>
<dbReference type="PROSITE" id="PS50879">
    <property type="entry name" value="RNASE_H_1"/>
    <property type="match status" value="1"/>
</dbReference>
<keyword evidence="9" id="KW-0255">Endonuclease</keyword>
<dbReference type="InterPro" id="IPR002156">
    <property type="entry name" value="RNaseH_domain"/>
</dbReference>
<dbReference type="InterPro" id="IPR036397">
    <property type="entry name" value="RNaseH_sf"/>
</dbReference>
<dbReference type="PANTHER" id="PTHR10642">
    <property type="entry name" value="RIBONUCLEASE H1"/>
    <property type="match status" value="1"/>
</dbReference>
<protein>
    <recommendedName>
        <fullName evidence="6">Ribonuclease H</fullName>
        <ecNumber evidence="5">3.1.26.4</ecNumber>
    </recommendedName>
</protein>
<comment type="cofactor">
    <cofactor evidence="2">
        <name>Mg(2+)</name>
        <dbReference type="ChEBI" id="CHEBI:18420"/>
    </cofactor>
</comment>
<dbReference type="GO" id="GO:0004523">
    <property type="term" value="F:RNA-DNA hybrid ribonuclease activity"/>
    <property type="evidence" value="ECO:0007669"/>
    <property type="project" value="UniProtKB-EC"/>
</dbReference>
<evidence type="ECO:0000256" key="11">
    <source>
        <dbReference type="ARBA" id="ARBA00022842"/>
    </source>
</evidence>
<evidence type="ECO:0000256" key="1">
    <source>
        <dbReference type="ARBA" id="ARBA00000077"/>
    </source>
</evidence>
<dbReference type="CDD" id="cd09277">
    <property type="entry name" value="RNase_HI_bacteria_like"/>
    <property type="match status" value="1"/>
</dbReference>
<dbReference type="Pfam" id="PF00075">
    <property type="entry name" value="RNase_H"/>
    <property type="match status" value="1"/>
</dbReference>
<reference evidence="13" key="2">
    <citation type="submission" date="2021-04" db="EMBL/GenBank/DDBJ databases">
        <authorList>
            <person name="Gilroy R."/>
        </authorList>
    </citation>
    <scope>NUCLEOTIDE SEQUENCE</scope>
    <source>
        <strain evidence="13">Gambia11-129</strain>
    </source>
</reference>
<dbReference type="InterPro" id="IPR009027">
    <property type="entry name" value="Ribosomal_bL9/RNase_H1_N"/>
</dbReference>
<comment type="similarity">
    <text evidence="4">Belongs to the RNase H family.</text>
</comment>
<dbReference type="InterPro" id="IPR011320">
    <property type="entry name" value="RNase_H1_N"/>
</dbReference>
<keyword evidence="10" id="KW-0378">Hydrolase</keyword>
<comment type="catalytic activity">
    <reaction evidence="1">
        <text>Endonucleolytic cleavage to 5'-phosphomonoester.</text>
        <dbReference type="EC" id="3.1.26.4"/>
    </reaction>
</comment>
<dbReference type="EC" id="3.1.26.4" evidence="5"/>
<organism evidence="13 14">
    <name type="scientific">Candidatus Ornithospirochaeta avicola</name>
    <dbReference type="NCBI Taxonomy" id="2840896"/>
    <lineage>
        <taxon>Bacteria</taxon>
        <taxon>Pseudomonadati</taxon>
        <taxon>Spirochaetota</taxon>
        <taxon>Spirochaetia</taxon>
        <taxon>Spirochaetales</taxon>
        <taxon>Spirochaetaceae</taxon>
        <taxon>Spirochaetaceae incertae sedis</taxon>
        <taxon>Candidatus Ornithospirochaeta</taxon>
    </lineage>
</organism>
<comment type="caution">
    <text evidence="13">The sequence shown here is derived from an EMBL/GenBank/DDBJ whole genome shotgun (WGS) entry which is preliminary data.</text>
</comment>
<evidence type="ECO:0000313" key="14">
    <source>
        <dbReference type="Proteomes" id="UP000823936"/>
    </source>
</evidence>
<dbReference type="GO" id="GO:0043137">
    <property type="term" value="P:DNA replication, removal of RNA primer"/>
    <property type="evidence" value="ECO:0007669"/>
    <property type="project" value="TreeGrafter"/>
</dbReference>
<dbReference type="GO" id="GO:0003676">
    <property type="term" value="F:nucleic acid binding"/>
    <property type="evidence" value="ECO:0007669"/>
    <property type="project" value="InterPro"/>
</dbReference>
<evidence type="ECO:0000256" key="2">
    <source>
        <dbReference type="ARBA" id="ARBA00001946"/>
    </source>
</evidence>
<evidence type="ECO:0000256" key="6">
    <source>
        <dbReference type="ARBA" id="ARBA00017721"/>
    </source>
</evidence>
<dbReference type="GO" id="GO:0046872">
    <property type="term" value="F:metal ion binding"/>
    <property type="evidence" value="ECO:0007669"/>
    <property type="project" value="UniProtKB-KW"/>
</dbReference>
<dbReference type="Proteomes" id="UP000823936">
    <property type="component" value="Unassembled WGS sequence"/>
</dbReference>
<dbReference type="InterPro" id="IPR012337">
    <property type="entry name" value="RNaseH-like_sf"/>
</dbReference>
<evidence type="ECO:0000256" key="5">
    <source>
        <dbReference type="ARBA" id="ARBA00012180"/>
    </source>
</evidence>
<dbReference type="EMBL" id="DXHU01000001">
    <property type="protein sequence ID" value="HIV98160.1"/>
    <property type="molecule type" value="Genomic_DNA"/>
</dbReference>
<evidence type="ECO:0000256" key="4">
    <source>
        <dbReference type="ARBA" id="ARBA00005300"/>
    </source>
</evidence>
<dbReference type="SUPFAM" id="SSF53098">
    <property type="entry name" value="Ribonuclease H-like"/>
    <property type="match status" value="1"/>
</dbReference>
<dbReference type="Gene3D" id="3.40.970.10">
    <property type="entry name" value="Ribonuclease H1, N-terminal domain"/>
    <property type="match status" value="1"/>
</dbReference>
<dbReference type="PANTHER" id="PTHR10642:SF26">
    <property type="entry name" value="RIBONUCLEASE H1"/>
    <property type="match status" value="1"/>
</dbReference>
<accession>A0A9D1TN65</accession>
<evidence type="ECO:0000259" key="12">
    <source>
        <dbReference type="PROSITE" id="PS50879"/>
    </source>
</evidence>
<dbReference type="FunFam" id="3.40.970.10:FF:000002">
    <property type="entry name" value="Ribonuclease H"/>
    <property type="match status" value="1"/>
</dbReference>
<keyword evidence="7" id="KW-0540">Nuclease</keyword>
<gene>
    <name evidence="13" type="ORF">IAB12_00020</name>
</gene>